<dbReference type="EMBL" id="JABFUD020000010">
    <property type="protein sequence ID" value="KAI5074827.1"/>
    <property type="molecule type" value="Genomic_DNA"/>
</dbReference>
<protein>
    <recommendedName>
        <fullName evidence="3">Sphingomyelin phosphodiesterase 4</fullName>
    </recommendedName>
</protein>
<dbReference type="PROSITE" id="PS51257">
    <property type="entry name" value="PROKAR_LIPOPROTEIN"/>
    <property type="match status" value="1"/>
</dbReference>
<organism evidence="1 2">
    <name type="scientific">Adiantum capillus-veneris</name>
    <name type="common">Maidenhair fern</name>
    <dbReference type="NCBI Taxonomy" id="13818"/>
    <lineage>
        <taxon>Eukaryota</taxon>
        <taxon>Viridiplantae</taxon>
        <taxon>Streptophyta</taxon>
        <taxon>Embryophyta</taxon>
        <taxon>Tracheophyta</taxon>
        <taxon>Polypodiopsida</taxon>
        <taxon>Polypodiidae</taxon>
        <taxon>Polypodiales</taxon>
        <taxon>Pteridineae</taxon>
        <taxon>Pteridaceae</taxon>
        <taxon>Vittarioideae</taxon>
        <taxon>Adiantum</taxon>
    </lineage>
</organism>
<dbReference type="AlphaFoldDB" id="A0A9D4ZI51"/>
<proteinExistence type="predicted"/>
<dbReference type="InterPro" id="IPR024129">
    <property type="entry name" value="Sphingomy_SMPD4"/>
</dbReference>
<sequence length="584" mass="65407">MAYLRISSVSGVPNADAQNLHAFLSSCTDDIRGACGAVEDFLKEQPPEAALGFFRLCFPLLLQKVFGFHDSASSSSSAWLVRATDEQSASALRSLLHPSGHLFVSLLALDREKAVQFVFPNERLPLRVRQLLLLDRGVTLLSHTSELFKNRTKVSNVGGLQLQLDLFEYYMFWFAYYAASCEDYGSAQSASGTKHNRRSFSHWVSGVHPTSTHHSTKPNTLRYALYLQLLHLYLTHFVQLHHFSGMVHIPGTTSLSQGGFLFLTTLEFWLMKDDSWPLQTSQLGVTTTGFTHSGLELDAVRLIVNHSNNLLKASLDTQHGTCEAGSLVAAGRGSGFPLFVGSRAFCSLTRGSGTNLPNFQLLQRPLYRFISRAFEYWPAGISVKQAWYLVDLWVDYMQPWFSDVDEKSAAMVDDTHKHGRRGFSAMWKGYVTKNDPFYTTLVVHFLYFALKYVSSNLEPVLEMTAKVLGTLAESKDLLGLLRKVESAVVAKMDIEHVLSTDIDWEERAPSNESNLSYSLSPAPSQEMQRSCLFALGEGGAFHTFQMLVLQCEAEIQFVAPESQRNRLNARAARRRKGSRSSHLF</sequence>
<reference evidence="1" key="1">
    <citation type="submission" date="2021-01" db="EMBL/GenBank/DDBJ databases">
        <title>Adiantum capillus-veneris genome.</title>
        <authorList>
            <person name="Fang Y."/>
            <person name="Liao Q."/>
        </authorList>
    </citation>
    <scope>NUCLEOTIDE SEQUENCE</scope>
    <source>
        <strain evidence="1">H3</strain>
        <tissue evidence="1">Leaf</tissue>
    </source>
</reference>
<accession>A0A9D4ZI51</accession>
<dbReference type="OrthoDB" id="10251508at2759"/>
<dbReference type="PANTHER" id="PTHR31801">
    <property type="entry name" value="ALTERED INHERITANCE OF MITOCHONDRIA PROTEIN 24, MITOCHONDRIAL"/>
    <property type="match status" value="1"/>
</dbReference>
<comment type="caution">
    <text evidence="1">The sequence shown here is derived from an EMBL/GenBank/DDBJ whole genome shotgun (WGS) entry which is preliminary data.</text>
</comment>
<dbReference type="PANTHER" id="PTHR31801:SF1">
    <property type="entry name" value="SPHINGOMYELIN PHOSPHODIESTERASE"/>
    <property type="match status" value="1"/>
</dbReference>
<name>A0A9D4ZI51_ADICA</name>
<keyword evidence="2" id="KW-1185">Reference proteome</keyword>
<dbReference type="Pfam" id="PF14724">
    <property type="entry name" value="mit_SMPDase"/>
    <property type="match status" value="2"/>
</dbReference>
<evidence type="ECO:0000313" key="1">
    <source>
        <dbReference type="EMBL" id="KAI5074827.1"/>
    </source>
</evidence>
<dbReference type="GO" id="GO:0050290">
    <property type="term" value="F:sphingomyelin phosphodiesterase D activity"/>
    <property type="evidence" value="ECO:0007669"/>
    <property type="project" value="InterPro"/>
</dbReference>
<evidence type="ECO:0008006" key="3">
    <source>
        <dbReference type="Google" id="ProtNLM"/>
    </source>
</evidence>
<dbReference type="Proteomes" id="UP000886520">
    <property type="component" value="Chromosome 10"/>
</dbReference>
<gene>
    <name evidence="1" type="ORF">GOP47_0010788</name>
</gene>
<evidence type="ECO:0000313" key="2">
    <source>
        <dbReference type="Proteomes" id="UP000886520"/>
    </source>
</evidence>